<sequence>MEHSYIQITDLPDELLIMIFKKLDNIQLLYSLMDVNIRFNKILHVSNLTNRLTLLKWSIDNLISPLSDTVLDRFCKKIIPKIHHNVEWLGTESSSVERILLAAKYPNLNGLALFNMTEDIAQHLFNEENRLIDIFKNQITKLIINISDPKNKYWIEEVRI</sequence>
<dbReference type="PROSITE" id="PS50181">
    <property type="entry name" value="FBOX"/>
    <property type="match status" value="1"/>
</dbReference>
<evidence type="ECO:0000313" key="4">
    <source>
        <dbReference type="Proteomes" id="UP000663854"/>
    </source>
</evidence>
<evidence type="ECO:0000313" key="3">
    <source>
        <dbReference type="EMBL" id="CAF1655800.1"/>
    </source>
</evidence>
<gene>
    <name evidence="3" type="ORF">JXQ802_LOCUS55247</name>
    <name evidence="2" type="ORF">PYM288_LOCUS38726</name>
</gene>
<dbReference type="InterPro" id="IPR001810">
    <property type="entry name" value="F-box_dom"/>
</dbReference>
<dbReference type="SUPFAM" id="SSF81383">
    <property type="entry name" value="F-box domain"/>
    <property type="match status" value="1"/>
</dbReference>
<name>A0A815T975_9BILA</name>
<dbReference type="EMBL" id="CAJNOH010009724">
    <property type="protein sequence ID" value="CAF1502603.1"/>
    <property type="molecule type" value="Genomic_DNA"/>
</dbReference>
<evidence type="ECO:0000313" key="2">
    <source>
        <dbReference type="EMBL" id="CAF1502603.1"/>
    </source>
</evidence>
<dbReference type="Pfam" id="PF00646">
    <property type="entry name" value="F-box"/>
    <property type="match status" value="1"/>
</dbReference>
<dbReference type="InterPro" id="IPR032675">
    <property type="entry name" value="LRR_dom_sf"/>
</dbReference>
<dbReference type="InterPro" id="IPR036047">
    <property type="entry name" value="F-box-like_dom_sf"/>
</dbReference>
<proteinExistence type="predicted"/>
<protein>
    <recommendedName>
        <fullName evidence="1">F-box domain-containing protein</fullName>
    </recommendedName>
</protein>
<dbReference type="EMBL" id="CAJNOL010011520">
    <property type="protein sequence ID" value="CAF1655800.1"/>
    <property type="molecule type" value="Genomic_DNA"/>
</dbReference>
<evidence type="ECO:0000313" key="5">
    <source>
        <dbReference type="Proteomes" id="UP000663870"/>
    </source>
</evidence>
<organism evidence="2 4">
    <name type="scientific">Rotaria sordida</name>
    <dbReference type="NCBI Taxonomy" id="392033"/>
    <lineage>
        <taxon>Eukaryota</taxon>
        <taxon>Metazoa</taxon>
        <taxon>Spiralia</taxon>
        <taxon>Gnathifera</taxon>
        <taxon>Rotifera</taxon>
        <taxon>Eurotatoria</taxon>
        <taxon>Bdelloidea</taxon>
        <taxon>Philodinida</taxon>
        <taxon>Philodinidae</taxon>
        <taxon>Rotaria</taxon>
    </lineage>
</organism>
<dbReference type="AlphaFoldDB" id="A0A815T975"/>
<evidence type="ECO:0000259" key="1">
    <source>
        <dbReference type="PROSITE" id="PS50181"/>
    </source>
</evidence>
<dbReference type="Proteomes" id="UP000663870">
    <property type="component" value="Unassembled WGS sequence"/>
</dbReference>
<dbReference type="Proteomes" id="UP000663854">
    <property type="component" value="Unassembled WGS sequence"/>
</dbReference>
<dbReference type="Gene3D" id="3.80.10.10">
    <property type="entry name" value="Ribonuclease Inhibitor"/>
    <property type="match status" value="1"/>
</dbReference>
<keyword evidence="5" id="KW-1185">Reference proteome</keyword>
<reference evidence="2" key="1">
    <citation type="submission" date="2021-02" db="EMBL/GenBank/DDBJ databases">
        <authorList>
            <person name="Nowell W R."/>
        </authorList>
    </citation>
    <scope>NUCLEOTIDE SEQUENCE</scope>
</reference>
<feature type="domain" description="F-box" evidence="1">
    <location>
        <begin position="5"/>
        <end position="52"/>
    </location>
</feature>
<accession>A0A815T975</accession>
<comment type="caution">
    <text evidence="2">The sequence shown here is derived from an EMBL/GenBank/DDBJ whole genome shotgun (WGS) entry which is preliminary data.</text>
</comment>